<comment type="cofactor">
    <cofactor evidence="1">
        <name>Ca(2+)</name>
        <dbReference type="ChEBI" id="CHEBI:29108"/>
    </cofactor>
</comment>
<sequence>MQDRSKSAASADGATRRARKRMPGLPLVLLAAALAAPAAASDGLHVPSPDWRDQVVYFAMIDRFDDGDPSNNDQGAGEYDPADGSRYSGGDLRGLARRLDYIQGLGATALWITPPVANQWLNPSRSFSGYHGYWASDFSEVDAHYGTRDDYKALSRALHARGMYLIQDVVVNHTGDWIACDAAGPADTAADRCRLREDAQGRRAPTQPPFDRNDPGDAGDREAAIYHWTPPIADYTDRGQELDHQLADLDDLDTENPAVRRALRETYGDWIRDIGVDAFRVDTAFHVPAGFFADFLHADDVQVPGVVRVAADTGRDGFLAFGEGFGTDKPFADAQARKLDAYMRTPGGLPSMINFPLYGSLGDVFARGRPSAELAHRIGSMMAVHADPWRMPSFVDNHDVDRFLAGGSEAGLKQALLAMLTLPGIPVIYYGTEQGFDTQRPAMFAAGHGSGGRDRFATDTPLYRYLQRAIALRRGDRVFSRGTPTVLASNPARAGAIAWRLALDPGASGDDAAAPNEETALVILNSADHEVLVDNLDTSLPSGTRLQGAFAIDGAPRDLIVGADGTVTLVLPARSGEVWRVASPPVSSADSAPAPHAAHDRSVHPAVCGRERRADCEPSARGPANARWPCHRAGPSGGKDGNAGDAAPCLQLHPLPQQAVTRDFEVHGTAPGLESIRLVVDGDLGAAQPVAVARDGRWQARIRTDAMVDPAIVHRVVAYDPVSGATSAAGEFRVALDWRLLADRTDPAGDDHGPDGGYRYPTDPGWRELRPADIRRVRTWSAGGALRIEITMAGLSDAWHPANGFDHVAFTAYLSLPGRDGGATAMPQQHATLPDGRRWHYRWRAHGWSNVLTRAQGADADNEGAAVTPVPTIAVDRAANTVTATFPATAFGSIDSLDGAILHLTTWDYDGGYRPLAPEAGPMSFGGGDADAPRVMDGVEVELGL</sequence>
<dbReference type="Proteomes" id="UP001430796">
    <property type="component" value="Unassembled WGS sequence"/>
</dbReference>
<evidence type="ECO:0000256" key="5">
    <source>
        <dbReference type="SAM" id="SignalP"/>
    </source>
</evidence>
<dbReference type="InterPro" id="IPR019248">
    <property type="entry name" value="Glucodextran_C"/>
</dbReference>
<keyword evidence="8" id="KW-1185">Reference proteome</keyword>
<dbReference type="RefSeq" id="WP_237055856.1">
    <property type="nucleotide sequence ID" value="NZ_JAKJPO010000009.1"/>
</dbReference>
<feature type="domain" description="Glycosyl hydrolase family 13 catalytic" evidence="6">
    <location>
        <begin position="58"/>
        <end position="473"/>
    </location>
</feature>
<evidence type="ECO:0000256" key="1">
    <source>
        <dbReference type="ARBA" id="ARBA00001913"/>
    </source>
</evidence>
<evidence type="ECO:0000313" key="8">
    <source>
        <dbReference type="Proteomes" id="UP001430796"/>
    </source>
</evidence>
<dbReference type="PANTHER" id="PTHR10357:SF215">
    <property type="entry name" value="ALPHA-AMYLASE 1"/>
    <property type="match status" value="1"/>
</dbReference>
<dbReference type="EMBL" id="JAKJPO010000009">
    <property type="protein sequence ID" value="MCF7222889.1"/>
    <property type="molecule type" value="Genomic_DNA"/>
</dbReference>
<dbReference type="Gene3D" id="2.60.40.1190">
    <property type="match status" value="1"/>
</dbReference>
<dbReference type="Pfam" id="PF00128">
    <property type="entry name" value="Alpha-amylase"/>
    <property type="match status" value="1"/>
</dbReference>
<dbReference type="SUPFAM" id="SSF49344">
    <property type="entry name" value="CBD9-like"/>
    <property type="match status" value="1"/>
</dbReference>
<feature type="chain" id="PRO_5046545601" description="Glycosyl hydrolase family 13 catalytic domain-containing protein" evidence="5">
    <location>
        <begin position="41"/>
        <end position="945"/>
    </location>
</feature>
<evidence type="ECO:0000256" key="2">
    <source>
        <dbReference type="ARBA" id="ARBA00022723"/>
    </source>
</evidence>
<dbReference type="PANTHER" id="PTHR10357">
    <property type="entry name" value="ALPHA-AMYLASE FAMILY MEMBER"/>
    <property type="match status" value="1"/>
</dbReference>
<dbReference type="Gene3D" id="3.20.20.80">
    <property type="entry name" value="Glycosidases"/>
    <property type="match status" value="1"/>
</dbReference>
<keyword evidence="2" id="KW-0479">Metal-binding</keyword>
<dbReference type="SMART" id="SM00642">
    <property type="entry name" value="Aamy"/>
    <property type="match status" value="1"/>
</dbReference>
<organism evidence="7 8">
    <name type="scientific">Marilutibacter chinensis</name>
    <dbReference type="NCBI Taxonomy" id="2912247"/>
    <lineage>
        <taxon>Bacteria</taxon>
        <taxon>Pseudomonadati</taxon>
        <taxon>Pseudomonadota</taxon>
        <taxon>Gammaproteobacteria</taxon>
        <taxon>Lysobacterales</taxon>
        <taxon>Lysobacteraceae</taxon>
        <taxon>Marilutibacter</taxon>
    </lineage>
</organism>
<proteinExistence type="predicted"/>
<evidence type="ECO:0000256" key="3">
    <source>
        <dbReference type="ARBA" id="ARBA00022729"/>
    </source>
</evidence>
<dbReference type="Pfam" id="PF09985">
    <property type="entry name" value="Glucodextran_C"/>
    <property type="match status" value="1"/>
</dbReference>
<dbReference type="InterPro" id="IPR017853">
    <property type="entry name" value="GH"/>
</dbReference>
<reference evidence="7 8" key="1">
    <citation type="submission" date="2022-01" db="EMBL/GenBank/DDBJ databases">
        <title>Lysobacter chinensis sp. nov., a bacterium isolated from cow dung compost.</title>
        <authorList>
            <person name="Liu Y."/>
        </authorList>
    </citation>
    <scope>NUCLEOTIDE SEQUENCE [LARGE SCALE GENOMIC DNA]</scope>
    <source>
        <strain evidence="7 8">TLK-CK17</strain>
    </source>
</reference>
<protein>
    <recommendedName>
        <fullName evidence="6">Glycosyl hydrolase family 13 catalytic domain-containing protein</fullName>
    </recommendedName>
</protein>
<accession>A0ABS9HXI2</accession>
<dbReference type="SUPFAM" id="SSF51445">
    <property type="entry name" value="(Trans)glycosidases"/>
    <property type="match status" value="1"/>
</dbReference>
<evidence type="ECO:0000259" key="6">
    <source>
        <dbReference type="SMART" id="SM00642"/>
    </source>
</evidence>
<feature type="region of interest" description="Disordered" evidence="4">
    <location>
        <begin position="615"/>
        <end position="645"/>
    </location>
</feature>
<keyword evidence="3 5" id="KW-0732">Signal</keyword>
<name>A0ABS9HXI2_9GAMM</name>
<dbReference type="InterPro" id="IPR006047">
    <property type="entry name" value="GH13_cat_dom"/>
</dbReference>
<feature type="signal peptide" evidence="5">
    <location>
        <begin position="1"/>
        <end position="40"/>
    </location>
</feature>
<evidence type="ECO:0000313" key="7">
    <source>
        <dbReference type="EMBL" id="MCF7222889.1"/>
    </source>
</evidence>
<evidence type="ECO:0000256" key="4">
    <source>
        <dbReference type="SAM" id="MobiDB-lite"/>
    </source>
</evidence>
<comment type="caution">
    <text evidence="7">The sequence shown here is derived from an EMBL/GenBank/DDBJ whole genome shotgun (WGS) entry which is preliminary data.</text>
</comment>
<feature type="region of interest" description="Disordered" evidence="4">
    <location>
        <begin position="198"/>
        <end position="218"/>
    </location>
</feature>
<reference evidence="8" key="2">
    <citation type="submission" date="2022-01" db="EMBL/GenBank/DDBJ databases">
        <title>Lysobacter chinensis sp. nov., a bacterium isolated from cow dung compost.</title>
        <authorList>
            <person name="Zhou L.Y."/>
        </authorList>
    </citation>
    <scope>NUCLEOTIDE SEQUENCE [LARGE SCALE GENOMIC DNA]</scope>
    <source>
        <strain evidence="8">TLK-CK17</strain>
    </source>
</reference>
<reference evidence="7 8" key="3">
    <citation type="submission" date="2022-01" db="EMBL/GenBank/DDBJ databases">
        <authorList>
            <person name="Zhou L.Y."/>
        </authorList>
    </citation>
    <scope>NUCLEOTIDE SEQUENCE [LARGE SCALE GENOMIC DNA]</scope>
    <source>
        <strain evidence="7 8">TLK-CK17</strain>
    </source>
</reference>
<gene>
    <name evidence="7" type="ORF">L3V18_14015</name>
</gene>